<dbReference type="Proteomes" id="UP000244773">
    <property type="component" value="Segment"/>
</dbReference>
<sequence>MAKRFRSHSTDNKSPVIRLLGLIIMTIFLLAVLYVLSKMLVN</sequence>
<gene>
    <name evidence="2" type="ORF">TetV_341</name>
</gene>
<evidence type="ECO:0000313" key="2">
    <source>
        <dbReference type="EMBL" id="AUF82433.1"/>
    </source>
</evidence>
<evidence type="ECO:0000313" key="3">
    <source>
        <dbReference type="Proteomes" id="UP000244773"/>
    </source>
</evidence>
<keyword evidence="1" id="KW-1133">Transmembrane helix</keyword>
<keyword evidence="1" id="KW-0812">Transmembrane</keyword>
<proteinExistence type="predicted"/>
<keyword evidence="1" id="KW-0472">Membrane</keyword>
<feature type="transmembrane region" description="Helical" evidence="1">
    <location>
        <begin position="16"/>
        <end position="36"/>
    </location>
</feature>
<protein>
    <submittedName>
        <fullName evidence="2">Uncharacterized protein</fullName>
    </submittedName>
</protein>
<evidence type="ECO:0000256" key="1">
    <source>
        <dbReference type="SAM" id="Phobius"/>
    </source>
</evidence>
<keyword evidence="3" id="KW-1185">Reference proteome</keyword>
<organism evidence="2">
    <name type="scientific">Tetraselmis virus 1</name>
    <dbReference type="NCBI Taxonomy" id="2060617"/>
    <lineage>
        <taxon>Viruses</taxon>
        <taxon>Varidnaviria</taxon>
        <taxon>Bamfordvirae</taxon>
        <taxon>Nucleocytoviricota</taxon>
        <taxon>Megaviricetes</taxon>
        <taxon>Imitervirales</taxon>
        <taxon>Allomimiviridae</taxon>
        <taxon>Oceanusvirus</taxon>
        <taxon>Oceanusvirus kaneohense</taxon>
    </lineage>
</organism>
<accession>A0A2P0VNF8</accession>
<dbReference type="EMBL" id="KY322437">
    <property type="protein sequence ID" value="AUF82433.1"/>
    <property type="molecule type" value="Genomic_DNA"/>
</dbReference>
<name>A0A2P0VNF8_9VIRU</name>
<reference evidence="2" key="1">
    <citation type="journal article" date="2018" name="Virology">
        <title>A giant virus infecting green algae encodes key fermentation genes.</title>
        <authorList>
            <person name="Schvarcz C.R."/>
            <person name="Steward G.F."/>
        </authorList>
    </citation>
    <scope>NUCLEOTIDE SEQUENCE [LARGE SCALE GENOMIC DNA]</scope>
</reference>